<dbReference type="AlphaFoldDB" id="A0A6P1MF74"/>
<dbReference type="EMBL" id="CP047593">
    <property type="protein sequence ID" value="QHI70266.1"/>
    <property type="molecule type" value="Genomic_DNA"/>
</dbReference>
<feature type="binding site" evidence="9 11">
    <location>
        <position position="57"/>
    </location>
    <ligand>
        <name>substrate</name>
    </ligand>
</feature>
<dbReference type="PIRSF" id="PIRSF006246">
    <property type="entry name" value="Asp_decarbox"/>
    <property type="match status" value="1"/>
</dbReference>
<dbReference type="Proteomes" id="UP000464954">
    <property type="component" value="Chromosome"/>
</dbReference>
<dbReference type="CDD" id="cd06919">
    <property type="entry name" value="Asp_decarbox"/>
    <property type="match status" value="1"/>
</dbReference>
<evidence type="ECO:0000313" key="14">
    <source>
        <dbReference type="EMBL" id="QHI70266.1"/>
    </source>
</evidence>
<comment type="PTM">
    <text evidence="9 12">Is synthesized initially as an inactive proenzyme, which is activated by self-cleavage at a specific serine bond to produce a beta-subunit with a hydroxyl group at its C-terminus and an alpha-subunit with a pyruvoyl group at its N-terminus.</text>
</comment>
<gene>
    <name evidence="9" type="primary">panD</name>
    <name evidence="14" type="ORF">GT409_12720</name>
</gene>
<feature type="chain" id="PRO_5027191008" description="Aspartate 1-decarboxylase beta chain" evidence="9 13">
    <location>
        <begin position="1"/>
        <end position="24"/>
    </location>
</feature>
<dbReference type="GO" id="GO:0006523">
    <property type="term" value="P:alanine biosynthetic process"/>
    <property type="evidence" value="ECO:0007669"/>
    <property type="project" value="InterPro"/>
</dbReference>
<dbReference type="InterPro" id="IPR003190">
    <property type="entry name" value="Asp_decarbox"/>
</dbReference>
<evidence type="ECO:0000313" key="15">
    <source>
        <dbReference type="Proteomes" id="UP000464954"/>
    </source>
</evidence>
<dbReference type="PANTHER" id="PTHR21012">
    <property type="entry name" value="ASPARTATE 1-DECARBOXYLASE"/>
    <property type="match status" value="1"/>
</dbReference>
<evidence type="ECO:0000256" key="1">
    <source>
        <dbReference type="ARBA" id="ARBA00022490"/>
    </source>
</evidence>
<keyword evidence="15" id="KW-1185">Reference proteome</keyword>
<evidence type="ECO:0000256" key="11">
    <source>
        <dbReference type="PIRSR" id="PIRSR006246-2"/>
    </source>
</evidence>
<comment type="pathway">
    <text evidence="9">Cofactor biosynthesis; (R)-pantothenate biosynthesis; beta-alanine from L-aspartate: step 1/1.</text>
</comment>
<feature type="binding site" evidence="9 11">
    <location>
        <begin position="73"/>
        <end position="75"/>
    </location>
    <ligand>
        <name>substrate</name>
    </ligand>
</feature>
<name>A0A6P1MF74_9BACT</name>
<evidence type="ECO:0000256" key="7">
    <source>
        <dbReference type="ARBA" id="ARBA00023270"/>
    </source>
</evidence>
<comment type="similarity">
    <text evidence="9">Belongs to the PanD family.</text>
</comment>
<keyword evidence="4 9" id="KW-0068">Autocatalytic cleavage</keyword>
<keyword evidence="8 9" id="KW-0670">Pyruvate</keyword>
<accession>A0A6P1MF74</accession>
<evidence type="ECO:0000256" key="5">
    <source>
        <dbReference type="ARBA" id="ARBA00023145"/>
    </source>
</evidence>
<dbReference type="RefSeq" id="WP_160629443.1">
    <property type="nucleotide sequence ID" value="NZ_CP047593.1"/>
</dbReference>
<dbReference type="Pfam" id="PF02261">
    <property type="entry name" value="Asp_decarbox"/>
    <property type="match status" value="1"/>
</dbReference>
<evidence type="ECO:0000256" key="8">
    <source>
        <dbReference type="ARBA" id="ARBA00023317"/>
    </source>
</evidence>
<comment type="subunit">
    <text evidence="9">Heterooctamer of four alpha and four beta subunits.</text>
</comment>
<dbReference type="GO" id="GO:0005829">
    <property type="term" value="C:cytosol"/>
    <property type="evidence" value="ECO:0007669"/>
    <property type="project" value="TreeGrafter"/>
</dbReference>
<comment type="catalytic activity">
    <reaction evidence="9">
        <text>L-aspartate + H(+) = beta-alanine + CO2</text>
        <dbReference type="Rhea" id="RHEA:19497"/>
        <dbReference type="ChEBI" id="CHEBI:15378"/>
        <dbReference type="ChEBI" id="CHEBI:16526"/>
        <dbReference type="ChEBI" id="CHEBI:29991"/>
        <dbReference type="ChEBI" id="CHEBI:57966"/>
        <dbReference type="EC" id="4.1.1.11"/>
    </reaction>
</comment>
<organism evidence="14 15">
    <name type="scientific">Tichowtungia aerotolerans</name>
    <dbReference type="NCBI Taxonomy" id="2697043"/>
    <lineage>
        <taxon>Bacteria</taxon>
        <taxon>Pseudomonadati</taxon>
        <taxon>Kiritimatiellota</taxon>
        <taxon>Tichowtungiia</taxon>
        <taxon>Tichowtungiales</taxon>
        <taxon>Tichowtungiaceae</taxon>
        <taxon>Tichowtungia</taxon>
    </lineage>
</organism>
<sequence length="117" mass="12559">MQLTMLKSKIHMATLTGTELYYQGSIAIDQDLMDAAGMLPNEQVHVLNVNNGSRLVTYTIAGERGSGIIELNGPAAHLGETGDQVVIISYAQMGEEEAAAHTPVVVHVDEQNAIRTL</sequence>
<evidence type="ECO:0000256" key="13">
    <source>
        <dbReference type="PIRSR" id="PIRSR006246-5"/>
    </source>
</evidence>
<feature type="modified residue" description="Pyruvic acid (Ser)" evidence="9 12">
    <location>
        <position position="25"/>
    </location>
</feature>
<comment type="subcellular location">
    <subcellularLocation>
        <location evidence="9">Cytoplasm</location>
    </subcellularLocation>
</comment>
<dbReference type="InterPro" id="IPR009010">
    <property type="entry name" value="Asp_de-COase-like_dom_sf"/>
</dbReference>
<keyword evidence="6 9" id="KW-0456">Lyase</keyword>
<dbReference type="Gene3D" id="2.40.40.20">
    <property type="match status" value="1"/>
</dbReference>
<dbReference type="KEGG" id="taer:GT409_12720"/>
<evidence type="ECO:0000256" key="9">
    <source>
        <dbReference type="HAMAP-Rule" id="MF_00446"/>
    </source>
</evidence>
<evidence type="ECO:0000256" key="10">
    <source>
        <dbReference type="PIRSR" id="PIRSR006246-1"/>
    </source>
</evidence>
<feature type="active site" description="Proton donor" evidence="9 10">
    <location>
        <position position="58"/>
    </location>
</feature>
<keyword evidence="7 9" id="KW-0704">Schiff base</keyword>
<keyword evidence="2 9" id="KW-0566">Pantothenate biosynthesis</keyword>
<dbReference type="UniPathway" id="UPA00028">
    <property type="reaction ID" value="UER00002"/>
</dbReference>
<feature type="active site" description="Schiff-base intermediate with substrate; via pyruvic acid" evidence="9 10">
    <location>
        <position position="25"/>
    </location>
</feature>
<keyword evidence="5 9" id="KW-0865">Zymogen</keyword>
<evidence type="ECO:0000256" key="2">
    <source>
        <dbReference type="ARBA" id="ARBA00022655"/>
    </source>
</evidence>
<dbReference type="GO" id="GO:0015940">
    <property type="term" value="P:pantothenate biosynthetic process"/>
    <property type="evidence" value="ECO:0007669"/>
    <property type="project" value="UniProtKB-UniRule"/>
</dbReference>
<proteinExistence type="inferred from homology"/>
<evidence type="ECO:0000256" key="6">
    <source>
        <dbReference type="ARBA" id="ARBA00023239"/>
    </source>
</evidence>
<keyword evidence="3 9" id="KW-0210">Decarboxylase</keyword>
<dbReference type="SUPFAM" id="SSF50692">
    <property type="entry name" value="ADC-like"/>
    <property type="match status" value="1"/>
</dbReference>
<keyword evidence="1 9" id="KW-0963">Cytoplasm</keyword>
<dbReference type="PANTHER" id="PTHR21012:SF0">
    <property type="entry name" value="ASPARTATE 1-DECARBOXYLASE"/>
    <property type="match status" value="1"/>
</dbReference>
<dbReference type="EC" id="4.1.1.11" evidence="9"/>
<protein>
    <recommendedName>
        <fullName evidence="9">Aspartate 1-decarboxylase</fullName>
        <ecNumber evidence="9">4.1.1.11</ecNumber>
    </recommendedName>
    <alternativeName>
        <fullName evidence="9">Aspartate alpha-decarboxylase</fullName>
    </alternativeName>
    <component>
        <recommendedName>
            <fullName evidence="9">Aspartate 1-decarboxylase beta chain</fullName>
        </recommendedName>
    </component>
    <component>
        <recommendedName>
            <fullName evidence="9">Aspartate 1-decarboxylase alpha chain</fullName>
        </recommendedName>
    </component>
</protein>
<reference evidence="14 15" key="1">
    <citation type="submission" date="2020-01" db="EMBL/GenBank/DDBJ databases">
        <title>Ponticoccus aerotolerans gen. nov., sp. nov., an anaerobic bacterium and proposal of Ponticoccusceae fam. nov., Ponticoccusles ord. nov. and Ponticoccuse classis nov. in the phylum Kiritimatiellaeota.</title>
        <authorList>
            <person name="Zhou L.Y."/>
            <person name="Du Z.J."/>
        </authorList>
    </citation>
    <scope>NUCLEOTIDE SEQUENCE [LARGE SCALE GENOMIC DNA]</scope>
    <source>
        <strain evidence="14 15">S-5007</strain>
    </source>
</reference>
<comment type="cofactor">
    <cofactor evidence="9 10">
        <name>pyruvate</name>
        <dbReference type="ChEBI" id="CHEBI:15361"/>
    </cofactor>
    <text evidence="9 10">Binds 1 pyruvoyl group covalently per subunit.</text>
</comment>
<feature type="chain" id="PRO_5027191009" description="Aspartate 1-decarboxylase alpha chain" evidence="9 13">
    <location>
        <begin position="25"/>
        <end position="117"/>
    </location>
</feature>
<dbReference type="NCBIfam" id="TIGR00223">
    <property type="entry name" value="panD"/>
    <property type="match status" value="1"/>
</dbReference>
<dbReference type="GO" id="GO:0004068">
    <property type="term" value="F:aspartate 1-decarboxylase activity"/>
    <property type="evidence" value="ECO:0007669"/>
    <property type="project" value="UniProtKB-UniRule"/>
</dbReference>
<evidence type="ECO:0000256" key="12">
    <source>
        <dbReference type="PIRSR" id="PIRSR006246-3"/>
    </source>
</evidence>
<evidence type="ECO:0000256" key="4">
    <source>
        <dbReference type="ARBA" id="ARBA00022813"/>
    </source>
</evidence>
<dbReference type="HAMAP" id="MF_00446">
    <property type="entry name" value="PanD"/>
    <property type="match status" value="1"/>
</dbReference>
<comment type="function">
    <text evidence="9">Catalyzes the pyruvoyl-dependent decarboxylation of aspartate to produce beta-alanine.</text>
</comment>
<evidence type="ECO:0000256" key="3">
    <source>
        <dbReference type="ARBA" id="ARBA00022793"/>
    </source>
</evidence>